<evidence type="ECO:0000313" key="3">
    <source>
        <dbReference type="Proteomes" id="UP001524502"/>
    </source>
</evidence>
<keyword evidence="1" id="KW-1133">Transmembrane helix</keyword>
<dbReference type="Proteomes" id="UP001524502">
    <property type="component" value="Unassembled WGS sequence"/>
</dbReference>
<evidence type="ECO:0000313" key="2">
    <source>
        <dbReference type="EMBL" id="MCQ4638629.1"/>
    </source>
</evidence>
<proteinExistence type="predicted"/>
<evidence type="ECO:0000256" key="1">
    <source>
        <dbReference type="SAM" id="Phobius"/>
    </source>
</evidence>
<sequence>MKQDKLVTILFCVLGLVSVIWLALLTAPHIAGGLPGIIEGLPKAIEQPFSFELCKDSGKTVLLFLIAYLFGLGIYVSTRRNYRKG</sequence>
<organism evidence="2 3">
    <name type="scientific">Anaerovorax odorimutans</name>
    <dbReference type="NCBI Taxonomy" id="109327"/>
    <lineage>
        <taxon>Bacteria</taxon>
        <taxon>Bacillati</taxon>
        <taxon>Bacillota</taxon>
        <taxon>Clostridia</taxon>
        <taxon>Peptostreptococcales</taxon>
        <taxon>Anaerovoracaceae</taxon>
        <taxon>Anaerovorax</taxon>
    </lineage>
</organism>
<gene>
    <name evidence="2" type="ORF">NE619_18020</name>
</gene>
<feature type="transmembrane region" description="Helical" evidence="1">
    <location>
        <begin position="57"/>
        <end position="76"/>
    </location>
</feature>
<name>A0ABT1RTU6_9FIRM</name>
<keyword evidence="3" id="KW-1185">Reference proteome</keyword>
<reference evidence="2 3" key="1">
    <citation type="submission" date="2022-06" db="EMBL/GenBank/DDBJ databases">
        <title>Isolation of gut microbiota from human fecal samples.</title>
        <authorList>
            <person name="Pamer E.G."/>
            <person name="Barat B."/>
            <person name="Waligurski E."/>
            <person name="Medina S."/>
            <person name="Paddock L."/>
            <person name="Mostad J."/>
        </authorList>
    </citation>
    <scope>NUCLEOTIDE SEQUENCE [LARGE SCALE GENOMIC DNA]</scope>
    <source>
        <strain evidence="2 3">SL.3.17</strain>
    </source>
</reference>
<protein>
    <submittedName>
        <fullName evidence="2">Type IV secretory system conjugative DNA transfer family protein</fullName>
    </submittedName>
</protein>
<keyword evidence="1" id="KW-0472">Membrane</keyword>
<comment type="caution">
    <text evidence="2">The sequence shown here is derived from an EMBL/GenBank/DDBJ whole genome shotgun (WGS) entry which is preliminary data.</text>
</comment>
<keyword evidence="1" id="KW-0812">Transmembrane</keyword>
<feature type="non-terminal residue" evidence="2">
    <location>
        <position position="85"/>
    </location>
</feature>
<accession>A0ABT1RTU6</accession>
<dbReference type="EMBL" id="JANFXK010000060">
    <property type="protein sequence ID" value="MCQ4638629.1"/>
    <property type="molecule type" value="Genomic_DNA"/>
</dbReference>